<feature type="binding site" evidence="20">
    <location>
        <position position="355"/>
    </location>
    <ligand>
        <name>UDP-N-acetyl-alpha-D-glucosamine</name>
        <dbReference type="ChEBI" id="CHEBI:57705"/>
    </ligand>
</feature>
<keyword evidence="9 20" id="KW-0479">Metal-binding</keyword>
<proteinExistence type="inferred from homology"/>
<dbReference type="Proteomes" id="UP000185544">
    <property type="component" value="Chromosome"/>
</dbReference>
<dbReference type="HAMAP" id="MF_01631">
    <property type="entry name" value="GlmU"/>
    <property type="match status" value="1"/>
</dbReference>
<feature type="binding site" evidence="20">
    <location>
        <position position="322"/>
    </location>
    <ligand>
        <name>UDP-N-acetyl-alpha-D-glucosamine</name>
        <dbReference type="ChEBI" id="CHEBI:57705"/>
    </ligand>
</feature>
<evidence type="ECO:0000313" key="23">
    <source>
        <dbReference type="Proteomes" id="UP000185544"/>
    </source>
</evidence>
<feature type="active site" description="Proton acceptor" evidence="20">
    <location>
        <position position="352"/>
    </location>
</feature>
<accession>A0A1L6MZK5</accession>
<protein>
    <recommendedName>
        <fullName evidence="20">Bifunctional protein GlmU</fullName>
    </recommendedName>
    <domain>
        <recommendedName>
            <fullName evidence="20">UDP-N-acetylglucosamine pyrophosphorylase</fullName>
            <ecNumber evidence="20">2.7.7.23</ecNumber>
        </recommendedName>
        <alternativeName>
            <fullName evidence="20">N-acetylglucosamine-1-phosphate uridyltransferase</fullName>
        </alternativeName>
    </domain>
    <domain>
        <recommendedName>
            <fullName evidence="20">Glucosamine-1-phosphate N-acetyltransferase</fullName>
            <ecNumber evidence="20">2.3.1.157</ecNumber>
        </recommendedName>
    </domain>
</protein>
<comment type="similarity">
    <text evidence="4 20">In the C-terminal section; belongs to the transferase hexapeptide repeat family.</text>
</comment>
<dbReference type="GO" id="GO:0016020">
    <property type="term" value="C:membrane"/>
    <property type="evidence" value="ECO:0007669"/>
    <property type="project" value="GOC"/>
</dbReference>
<dbReference type="GO" id="GO:0071555">
    <property type="term" value="P:cell wall organization"/>
    <property type="evidence" value="ECO:0007669"/>
    <property type="project" value="UniProtKB-KW"/>
</dbReference>
<evidence type="ECO:0000256" key="14">
    <source>
        <dbReference type="ARBA" id="ARBA00023268"/>
    </source>
</evidence>
<evidence type="ECO:0000256" key="10">
    <source>
        <dbReference type="ARBA" id="ARBA00022737"/>
    </source>
</evidence>
<feature type="binding site" evidence="20">
    <location>
        <position position="429"/>
    </location>
    <ligand>
        <name>acetyl-CoA</name>
        <dbReference type="ChEBI" id="CHEBI:57288"/>
    </ligand>
</feature>
<evidence type="ECO:0000256" key="17">
    <source>
        <dbReference type="ARBA" id="ARBA00048247"/>
    </source>
</evidence>
<sequence>MKSETPKVLHAIAGRPLIYFSVRAALDAGCEEVVVVVGHGKQAVADYLEKTFGDQVKTAVQQEQRGSGDAAWIGIQAMTHAAHHVVLWYGDAPLVSAAHLLDVVACSRGLAGGPTLAMATCLHPEPFGYGRVIRNTQGNVICIREEKDLTTDRERAIQEVNVGIYVAPSSFFRKTLPQLKTNNAQRELYLTDIVALGLSHGFKVVTAPIALEAMSGVNDRHDLAQVEQKMFERIANKWRLAGVSVQSGAWIEEPVVLNTDCMIAHGAVLRGNTTVGKRAKIEVGSVLFDTQIGDEVVVYPYSVLEHARVERGARIGPFARLRLGSVVEQEAQIGNFVETKNIRFGKGSKANHLAYLGDGIVGEDVNIGAGTIFCNYDGFSKHTTVIEKRAFIGSDSHLIAPVQVGEGAYVGTGTTVTKDVPPGALAISRVPQQNKEGCADRIHASRQSHINTSHENKQ</sequence>
<evidence type="ECO:0000256" key="20">
    <source>
        <dbReference type="HAMAP-Rule" id="MF_01631"/>
    </source>
</evidence>
<dbReference type="GO" id="GO:0009245">
    <property type="term" value="P:lipid A biosynthetic process"/>
    <property type="evidence" value="ECO:0007669"/>
    <property type="project" value="UniProtKB-UniRule"/>
</dbReference>
<comment type="subcellular location">
    <subcellularLocation>
        <location evidence="1 20">Cytoplasm</location>
    </subcellularLocation>
</comment>
<dbReference type="InterPro" id="IPR001451">
    <property type="entry name" value="Hexapep"/>
</dbReference>
<feature type="binding site" evidence="20">
    <location>
        <position position="394"/>
    </location>
    <ligand>
        <name>acetyl-CoA</name>
        <dbReference type="ChEBI" id="CHEBI:57288"/>
    </ligand>
</feature>
<comment type="function">
    <text evidence="19 20">Catalyzes the last two sequential reactions in the de novo biosynthetic pathway for UDP-N-acetylglucosamine (UDP-GlcNAc). The C-terminal domain catalyzes the transfer of acetyl group from acetyl coenzyme A to glucosamine-1-phosphate (GlcN-1-P) to produce N-acetylglucosamine-1-phosphate (GlcNAc-1-P), which is converted into UDP-GlcNAc by the transfer of uridine 5-monophosphate (from uridine 5-triphosphate), a reaction catalyzed by the N-terminal domain.</text>
</comment>
<dbReference type="UniPathway" id="UPA00113">
    <property type="reaction ID" value="UER00532"/>
</dbReference>
<evidence type="ECO:0000256" key="8">
    <source>
        <dbReference type="ARBA" id="ARBA00022695"/>
    </source>
</evidence>
<dbReference type="Pfam" id="PF00132">
    <property type="entry name" value="Hexapep"/>
    <property type="match status" value="1"/>
</dbReference>
<dbReference type="NCBIfam" id="TIGR01173">
    <property type="entry name" value="glmU"/>
    <property type="match status" value="1"/>
</dbReference>
<comment type="subunit">
    <text evidence="20">Homotrimer.</text>
</comment>
<evidence type="ECO:0000256" key="2">
    <source>
        <dbReference type="ARBA" id="ARBA00005166"/>
    </source>
</evidence>
<feature type="binding site" evidence="20">
    <location>
        <position position="412"/>
    </location>
    <ligand>
        <name>acetyl-CoA</name>
        <dbReference type="ChEBI" id="CHEBI:57288"/>
    </ligand>
</feature>
<evidence type="ECO:0000256" key="3">
    <source>
        <dbReference type="ARBA" id="ARBA00005208"/>
    </source>
</evidence>
<dbReference type="GO" id="GO:0000287">
    <property type="term" value="F:magnesium ion binding"/>
    <property type="evidence" value="ECO:0007669"/>
    <property type="project" value="UniProtKB-UniRule"/>
</dbReference>
<dbReference type="GO" id="GO:0009252">
    <property type="term" value="P:peptidoglycan biosynthetic process"/>
    <property type="evidence" value="ECO:0007669"/>
    <property type="project" value="UniProtKB-UniRule"/>
</dbReference>
<feature type="domain" description="Nucleotidyl transferase" evidence="21">
    <location>
        <begin position="5"/>
        <end position="201"/>
    </location>
</feature>
<comment type="cofactor">
    <cofactor evidence="20">
        <name>Mg(2+)</name>
        <dbReference type="ChEBI" id="CHEBI:18420"/>
    </cofactor>
    <text evidence="20">Binds 1 Mg(2+) ion per subunit.</text>
</comment>
<dbReference type="GO" id="GO:0019134">
    <property type="term" value="F:glucosamine-1-phosphate N-acetyltransferase activity"/>
    <property type="evidence" value="ECO:0007669"/>
    <property type="project" value="UniProtKB-UniRule"/>
</dbReference>
<dbReference type="Gene3D" id="3.90.550.10">
    <property type="entry name" value="Spore Coat Polysaccharide Biosynthesis Protein SpsA, Chain A"/>
    <property type="match status" value="1"/>
</dbReference>
<keyword evidence="11 20" id="KW-0460">Magnesium</keyword>
<feature type="binding site" evidence="20">
    <location>
        <position position="340"/>
    </location>
    <ligand>
        <name>UDP-N-acetyl-alpha-D-glucosamine</name>
        <dbReference type="ChEBI" id="CHEBI:57705"/>
    </ligand>
</feature>
<evidence type="ECO:0000256" key="9">
    <source>
        <dbReference type="ARBA" id="ARBA00022723"/>
    </source>
</evidence>
<evidence type="ECO:0000256" key="1">
    <source>
        <dbReference type="ARBA" id="ARBA00004496"/>
    </source>
</evidence>
<dbReference type="AlphaFoldDB" id="A0A1L6MZK5"/>
<dbReference type="EC" id="2.7.7.23" evidence="20"/>
<comment type="similarity">
    <text evidence="5 20">In the N-terminal section; belongs to the N-acetylglucosamine-1-phosphate uridyltransferase family.</text>
</comment>
<feature type="region of interest" description="Linker" evidence="20">
    <location>
        <begin position="221"/>
        <end position="241"/>
    </location>
</feature>
<name>A0A1L6MZK5_9BACT</name>
<dbReference type="SUPFAM" id="SSF51161">
    <property type="entry name" value="Trimeric LpxA-like enzymes"/>
    <property type="match status" value="1"/>
</dbReference>
<dbReference type="CDD" id="cd03353">
    <property type="entry name" value="LbH_GlmU_C"/>
    <property type="match status" value="1"/>
</dbReference>
<keyword evidence="8 20" id="KW-0548">Nucleotidyltransferase</keyword>
<evidence type="ECO:0000256" key="19">
    <source>
        <dbReference type="ARBA" id="ARBA00049628"/>
    </source>
</evidence>
<feature type="region of interest" description="Pyrophosphorylase" evidence="20">
    <location>
        <begin position="1"/>
        <end position="220"/>
    </location>
</feature>
<dbReference type="InterPro" id="IPR029044">
    <property type="entry name" value="Nucleotide-diphossugar_trans"/>
</dbReference>
<evidence type="ECO:0000256" key="15">
    <source>
        <dbReference type="ARBA" id="ARBA00023315"/>
    </source>
</evidence>
<dbReference type="Gene3D" id="2.160.10.10">
    <property type="entry name" value="Hexapeptide repeat proteins"/>
    <property type="match status" value="1"/>
</dbReference>
<dbReference type="KEGG" id="pabo:BCY86_07230"/>
<gene>
    <name evidence="20" type="primary">glmU</name>
    <name evidence="22" type="ORF">BCY86_07230</name>
</gene>
<feature type="binding site" evidence="20">
    <location>
        <begin position="89"/>
        <end position="91"/>
    </location>
    <ligand>
        <name>UDP-N-acetyl-alpha-D-glucosamine</name>
        <dbReference type="ChEBI" id="CHEBI:57705"/>
    </ligand>
</feature>
<evidence type="ECO:0000256" key="12">
    <source>
        <dbReference type="ARBA" id="ARBA00022960"/>
    </source>
</evidence>
<evidence type="ECO:0000256" key="18">
    <source>
        <dbReference type="ARBA" id="ARBA00048493"/>
    </source>
</evidence>
<feature type="binding site" evidence="20">
    <location>
        <position position="130"/>
    </location>
    <ligand>
        <name>UDP-N-acetyl-alpha-D-glucosamine</name>
        <dbReference type="ChEBI" id="CHEBI:57705"/>
    </ligand>
</feature>
<dbReference type="STRING" id="1882918.BCY86_07230"/>
<dbReference type="GO" id="GO:0000902">
    <property type="term" value="P:cell morphogenesis"/>
    <property type="evidence" value="ECO:0007669"/>
    <property type="project" value="UniProtKB-UniRule"/>
</dbReference>
<dbReference type="PANTHER" id="PTHR43584:SF3">
    <property type="entry name" value="BIFUNCTIONAL PROTEIN GLMU"/>
    <property type="match status" value="1"/>
</dbReference>
<keyword evidence="6 20" id="KW-0963">Cytoplasm</keyword>
<evidence type="ECO:0000259" key="21">
    <source>
        <dbReference type="Pfam" id="PF00483"/>
    </source>
</evidence>
<comment type="caution">
    <text evidence="20">Lacks conserved residue(s) required for the propagation of feature annotation.</text>
</comment>
<evidence type="ECO:0000256" key="4">
    <source>
        <dbReference type="ARBA" id="ARBA00007707"/>
    </source>
</evidence>
<comment type="pathway">
    <text evidence="20">Bacterial outer membrane biogenesis; LPS lipid A biosynthesis.</text>
</comment>
<organism evidence="22 23">
    <name type="scientific">Pajaroellobacter abortibovis</name>
    <dbReference type="NCBI Taxonomy" id="1882918"/>
    <lineage>
        <taxon>Bacteria</taxon>
        <taxon>Pseudomonadati</taxon>
        <taxon>Myxococcota</taxon>
        <taxon>Polyangia</taxon>
        <taxon>Polyangiales</taxon>
        <taxon>Polyangiaceae</taxon>
    </lineage>
</organism>
<feature type="binding site" evidence="20">
    <location>
        <position position="161"/>
    </location>
    <ligand>
        <name>UDP-N-acetyl-alpha-D-glucosamine</name>
        <dbReference type="ChEBI" id="CHEBI:57705"/>
    </ligand>
</feature>
<evidence type="ECO:0000256" key="11">
    <source>
        <dbReference type="ARBA" id="ARBA00022842"/>
    </source>
</evidence>
<dbReference type="EC" id="2.3.1.157" evidence="20"/>
<keyword evidence="15 20" id="KW-0012">Acyltransferase</keyword>
<comment type="catalytic activity">
    <reaction evidence="17 20">
        <text>alpha-D-glucosamine 1-phosphate + acetyl-CoA = N-acetyl-alpha-D-glucosamine 1-phosphate + CoA + H(+)</text>
        <dbReference type="Rhea" id="RHEA:13725"/>
        <dbReference type="ChEBI" id="CHEBI:15378"/>
        <dbReference type="ChEBI" id="CHEBI:57287"/>
        <dbReference type="ChEBI" id="CHEBI:57288"/>
        <dbReference type="ChEBI" id="CHEBI:57776"/>
        <dbReference type="ChEBI" id="CHEBI:58516"/>
        <dbReference type="EC" id="2.3.1.157"/>
    </reaction>
</comment>
<dbReference type="PROSITE" id="PS00101">
    <property type="entry name" value="HEXAPEP_TRANSFERASES"/>
    <property type="match status" value="1"/>
</dbReference>
<dbReference type="EMBL" id="CP016908">
    <property type="protein sequence ID" value="APS00949.1"/>
    <property type="molecule type" value="Genomic_DNA"/>
</dbReference>
<evidence type="ECO:0000256" key="6">
    <source>
        <dbReference type="ARBA" id="ARBA00022490"/>
    </source>
</evidence>
<feature type="binding site" evidence="20">
    <location>
        <position position="369"/>
    </location>
    <ligand>
        <name>acetyl-CoA</name>
        <dbReference type="ChEBI" id="CHEBI:57288"/>
    </ligand>
</feature>
<keyword evidence="12 20" id="KW-0133">Cell shape</keyword>
<evidence type="ECO:0000313" key="22">
    <source>
        <dbReference type="EMBL" id="APS00949.1"/>
    </source>
</evidence>
<keyword evidence="14 20" id="KW-0511">Multifunctional enzyme</keyword>
<evidence type="ECO:0000256" key="7">
    <source>
        <dbReference type="ARBA" id="ARBA00022679"/>
    </source>
</evidence>
<keyword evidence="10 20" id="KW-0677">Repeat</keyword>
<feature type="binding site" evidence="20">
    <location>
        <begin position="375"/>
        <end position="376"/>
    </location>
    <ligand>
        <name>acetyl-CoA</name>
        <dbReference type="ChEBI" id="CHEBI:57288"/>
    </ligand>
</feature>
<keyword evidence="16 20" id="KW-0961">Cell wall biogenesis/degradation</keyword>
<dbReference type="InterPro" id="IPR018357">
    <property type="entry name" value="Hexapep_transf_CS"/>
</dbReference>
<evidence type="ECO:0000256" key="5">
    <source>
        <dbReference type="ARBA" id="ARBA00007947"/>
    </source>
</evidence>
<dbReference type="InterPro" id="IPR038009">
    <property type="entry name" value="GlmU_C_LbH"/>
</dbReference>
<keyword evidence="13 20" id="KW-0573">Peptidoglycan synthesis</keyword>
<evidence type="ECO:0000256" key="13">
    <source>
        <dbReference type="ARBA" id="ARBA00022984"/>
    </source>
</evidence>
<feature type="binding site" evidence="20">
    <location>
        <position position="366"/>
    </location>
    <ligand>
        <name>UDP-N-acetyl-alpha-D-glucosamine</name>
        <dbReference type="ChEBI" id="CHEBI:57705"/>
    </ligand>
</feature>
<dbReference type="InterPro" id="IPR005835">
    <property type="entry name" value="NTP_transferase_dom"/>
</dbReference>
<dbReference type="GO" id="GO:0003977">
    <property type="term" value="F:UDP-N-acetylglucosamine diphosphorylase activity"/>
    <property type="evidence" value="ECO:0007669"/>
    <property type="project" value="UniProtKB-UniRule"/>
</dbReference>
<reference evidence="22 23" key="1">
    <citation type="submission" date="2016-08" db="EMBL/GenBank/DDBJ databases">
        <title>Identification and validation of antigenic proteins from Pajaroellobacter abortibovis using de-novo genome sequence assembly and reverse vaccinology.</title>
        <authorList>
            <person name="Welly B.T."/>
            <person name="Miller M.R."/>
            <person name="Stott J.L."/>
            <person name="Blanchard M.T."/>
            <person name="Islas-Trejo A.D."/>
            <person name="O'Rourke S.M."/>
            <person name="Young A.E."/>
            <person name="Medrano J.F."/>
            <person name="Van Eenennaam A.L."/>
        </authorList>
    </citation>
    <scope>NUCLEOTIDE SEQUENCE [LARGE SCALE GENOMIC DNA]</scope>
    <source>
        <strain evidence="22 23">BTF92-0548A/99-0131</strain>
    </source>
</reference>
<feature type="binding site" evidence="20">
    <location>
        <position position="218"/>
    </location>
    <ligand>
        <name>Mg(2+)</name>
        <dbReference type="ChEBI" id="CHEBI:18420"/>
    </ligand>
</feature>
<dbReference type="InterPro" id="IPR050065">
    <property type="entry name" value="GlmU-like"/>
</dbReference>
<dbReference type="SUPFAM" id="SSF53448">
    <property type="entry name" value="Nucleotide-diphospho-sugar transferases"/>
    <property type="match status" value="1"/>
</dbReference>
<dbReference type="GO" id="GO:0006048">
    <property type="term" value="P:UDP-N-acetylglucosamine biosynthetic process"/>
    <property type="evidence" value="ECO:0007669"/>
    <property type="project" value="UniProtKB-UniPathway"/>
</dbReference>
<dbReference type="InterPro" id="IPR011004">
    <property type="entry name" value="Trimer_LpxA-like_sf"/>
</dbReference>
<feature type="binding site" evidence="20">
    <location>
        <position position="7"/>
    </location>
    <ligand>
        <name>UDP-N-acetyl-alpha-D-glucosamine</name>
        <dbReference type="ChEBI" id="CHEBI:57705"/>
    </ligand>
</feature>
<dbReference type="PANTHER" id="PTHR43584">
    <property type="entry name" value="NUCLEOTIDYL TRANSFERASE"/>
    <property type="match status" value="1"/>
</dbReference>
<dbReference type="InterPro" id="IPR005882">
    <property type="entry name" value="Bifunctional_GlmU"/>
</dbReference>
<evidence type="ECO:0000256" key="16">
    <source>
        <dbReference type="ARBA" id="ARBA00023316"/>
    </source>
</evidence>
<comment type="pathway">
    <text evidence="3 20">Nucleotide-sugar biosynthesis; UDP-N-acetyl-alpha-D-glucosamine biosynthesis; UDP-N-acetyl-alpha-D-glucosamine from N-acetyl-alpha-D-glucosamine 1-phosphate: step 1/1.</text>
</comment>
<feature type="region of interest" description="N-acetyltransferase" evidence="20">
    <location>
        <begin position="242"/>
        <end position="458"/>
    </location>
</feature>
<feature type="binding site" evidence="20">
    <location>
        <position position="91"/>
    </location>
    <ligand>
        <name>Mg(2+)</name>
        <dbReference type="ChEBI" id="CHEBI:18420"/>
    </ligand>
</feature>
<feature type="binding site" evidence="20">
    <location>
        <position position="145"/>
    </location>
    <ligand>
        <name>UDP-N-acetyl-alpha-D-glucosamine</name>
        <dbReference type="ChEBI" id="CHEBI:57705"/>
    </ligand>
</feature>
<keyword evidence="7 20" id="KW-0808">Transferase</keyword>
<dbReference type="Pfam" id="PF00483">
    <property type="entry name" value="NTP_transferase"/>
    <property type="match status" value="1"/>
</dbReference>
<comment type="catalytic activity">
    <reaction evidence="18 20">
        <text>N-acetyl-alpha-D-glucosamine 1-phosphate + UTP + H(+) = UDP-N-acetyl-alpha-D-glucosamine + diphosphate</text>
        <dbReference type="Rhea" id="RHEA:13509"/>
        <dbReference type="ChEBI" id="CHEBI:15378"/>
        <dbReference type="ChEBI" id="CHEBI:33019"/>
        <dbReference type="ChEBI" id="CHEBI:46398"/>
        <dbReference type="ChEBI" id="CHEBI:57705"/>
        <dbReference type="ChEBI" id="CHEBI:57776"/>
        <dbReference type="EC" id="2.7.7.23"/>
    </reaction>
</comment>
<dbReference type="GO" id="GO:0005737">
    <property type="term" value="C:cytoplasm"/>
    <property type="evidence" value="ECO:0007669"/>
    <property type="project" value="UniProtKB-SubCell"/>
</dbReference>
<dbReference type="GO" id="GO:0008360">
    <property type="term" value="P:regulation of cell shape"/>
    <property type="evidence" value="ECO:0007669"/>
    <property type="project" value="UniProtKB-KW"/>
</dbReference>
<keyword evidence="23" id="KW-1185">Reference proteome</keyword>
<feature type="binding site" evidence="20">
    <location>
        <position position="61"/>
    </location>
    <ligand>
        <name>UDP-N-acetyl-alpha-D-glucosamine</name>
        <dbReference type="ChEBI" id="CHEBI:57705"/>
    </ligand>
</feature>
<feature type="binding site" evidence="20">
    <location>
        <position position="218"/>
    </location>
    <ligand>
        <name>UDP-N-acetyl-alpha-D-glucosamine</name>
        <dbReference type="ChEBI" id="CHEBI:57705"/>
    </ligand>
</feature>
<dbReference type="UniPathway" id="UPA00973"/>
<comment type="pathway">
    <text evidence="2 20">Nucleotide-sugar biosynthesis; UDP-N-acetyl-alpha-D-glucosamine biosynthesis; N-acetyl-alpha-D-glucosamine 1-phosphate from alpha-D-glucosamine 6-phosphate (route II): step 2/2.</text>
</comment>